<feature type="transmembrane region" description="Helical" evidence="1">
    <location>
        <begin position="6"/>
        <end position="31"/>
    </location>
</feature>
<keyword evidence="1" id="KW-1133">Transmembrane helix</keyword>
<protein>
    <submittedName>
        <fullName evidence="2">Uncharacterized protein</fullName>
    </submittedName>
</protein>
<sequence length="40" mass="4618">MNFSENFIQVLILTAIVIIGISVMILIVLFIRDVINKQVW</sequence>
<keyword evidence="1" id="KW-0472">Membrane</keyword>
<dbReference type="STRING" id="1346330.M472_01240"/>
<gene>
    <name evidence="2" type="ORF">M472_01240</name>
</gene>
<name>U2H6P4_9SPHI</name>
<evidence type="ECO:0000313" key="3">
    <source>
        <dbReference type="Proteomes" id="UP000016584"/>
    </source>
</evidence>
<comment type="caution">
    <text evidence="2">The sequence shown here is derived from an EMBL/GenBank/DDBJ whole genome shotgun (WGS) entry which is preliminary data.</text>
</comment>
<dbReference type="Proteomes" id="UP000016584">
    <property type="component" value="Unassembled WGS sequence"/>
</dbReference>
<dbReference type="PATRIC" id="fig|1346330.5.peg.4113"/>
<organism evidence="2 3">
    <name type="scientific">Sphingobacterium paucimobilis HER1398</name>
    <dbReference type="NCBI Taxonomy" id="1346330"/>
    <lineage>
        <taxon>Bacteria</taxon>
        <taxon>Pseudomonadati</taxon>
        <taxon>Bacteroidota</taxon>
        <taxon>Sphingobacteriia</taxon>
        <taxon>Sphingobacteriales</taxon>
        <taxon>Sphingobacteriaceae</taxon>
        <taxon>Sphingobacterium</taxon>
    </lineage>
</organism>
<reference evidence="2 3" key="1">
    <citation type="journal article" date="2013" name="Genome Announc.">
        <title>The Draft Genome Sequence of Sphingomonas paucimobilis Strain HER1398 (Proteobacteria), Host to the Giant PAU Phage, Indicates That It Is a Member of the Genus Sphingobacterium (Bacteroidetes).</title>
        <authorList>
            <person name="White R.A.III."/>
            <person name="Suttle C.A."/>
        </authorList>
    </citation>
    <scope>NUCLEOTIDE SEQUENCE [LARGE SCALE GENOMIC DNA]</scope>
    <source>
        <strain evidence="2 3">HER1398</strain>
    </source>
</reference>
<dbReference type="AlphaFoldDB" id="U2H6P4"/>
<evidence type="ECO:0000313" key="2">
    <source>
        <dbReference type="EMBL" id="ERJ57381.1"/>
    </source>
</evidence>
<accession>U2H6P4</accession>
<evidence type="ECO:0000256" key="1">
    <source>
        <dbReference type="SAM" id="Phobius"/>
    </source>
</evidence>
<keyword evidence="1" id="KW-0812">Transmembrane</keyword>
<proteinExistence type="predicted"/>
<dbReference type="EMBL" id="ATDL01000022">
    <property type="protein sequence ID" value="ERJ57381.1"/>
    <property type="molecule type" value="Genomic_DNA"/>
</dbReference>
<keyword evidence="3" id="KW-1185">Reference proteome</keyword>